<dbReference type="AlphaFoldDB" id="A0A1Q5UQG3"/>
<gene>
    <name evidence="1" type="ORF">PENSUB_11471</name>
</gene>
<keyword evidence="2" id="KW-1185">Reference proteome</keyword>
<proteinExistence type="predicted"/>
<reference evidence="1 2" key="1">
    <citation type="submission" date="2016-10" db="EMBL/GenBank/DDBJ databases">
        <title>Genome sequence of the ascomycete fungus Penicillium subrubescens.</title>
        <authorList>
            <person name="De Vries R.P."/>
            <person name="Peng M."/>
            <person name="Dilokpimol A."/>
            <person name="Hilden K."/>
            <person name="Makela M.R."/>
            <person name="Grigoriev I."/>
            <person name="Riley R."/>
            <person name="Granchi Z."/>
        </authorList>
    </citation>
    <scope>NUCLEOTIDE SEQUENCE [LARGE SCALE GENOMIC DNA]</scope>
    <source>
        <strain evidence="1 2">CBS 132785</strain>
    </source>
</reference>
<protein>
    <submittedName>
        <fullName evidence="1">Uncharacterized protein</fullName>
    </submittedName>
</protein>
<organism evidence="1 2">
    <name type="scientific">Penicillium subrubescens</name>
    <dbReference type="NCBI Taxonomy" id="1316194"/>
    <lineage>
        <taxon>Eukaryota</taxon>
        <taxon>Fungi</taxon>
        <taxon>Dikarya</taxon>
        <taxon>Ascomycota</taxon>
        <taxon>Pezizomycotina</taxon>
        <taxon>Eurotiomycetes</taxon>
        <taxon>Eurotiomycetidae</taxon>
        <taxon>Eurotiales</taxon>
        <taxon>Aspergillaceae</taxon>
        <taxon>Penicillium</taxon>
    </lineage>
</organism>
<comment type="caution">
    <text evidence="1">The sequence shown here is derived from an EMBL/GenBank/DDBJ whole genome shotgun (WGS) entry which is preliminary data.</text>
</comment>
<accession>A0A1Q5UQG3</accession>
<name>A0A1Q5UQG3_9EURO</name>
<sequence length="97" mass="11001">MSVGCLRLRALELCDPYCGYQDHNLAVRLMEEVEDGNLMSLWSLSVSGEAVGWVQSQEGMLDMVLNRRYQENQPQAELAEEISDMMASNKPGFHHLK</sequence>
<evidence type="ECO:0000313" key="1">
    <source>
        <dbReference type="EMBL" id="OKP14713.1"/>
    </source>
</evidence>
<evidence type="ECO:0000313" key="2">
    <source>
        <dbReference type="Proteomes" id="UP000186955"/>
    </source>
</evidence>
<dbReference type="Proteomes" id="UP000186955">
    <property type="component" value="Unassembled WGS sequence"/>
</dbReference>
<dbReference type="EMBL" id="MNBE01000071">
    <property type="protein sequence ID" value="OKP14713.1"/>
    <property type="molecule type" value="Genomic_DNA"/>
</dbReference>